<dbReference type="PROSITE" id="PS51286">
    <property type="entry name" value="RAP"/>
    <property type="match status" value="1"/>
</dbReference>
<keyword evidence="2" id="KW-1185">Reference proteome</keyword>
<feature type="domain" description="RAP" evidence="1">
    <location>
        <begin position="563"/>
        <end position="626"/>
    </location>
</feature>
<dbReference type="SMART" id="SM00952">
    <property type="entry name" value="RAP"/>
    <property type="match status" value="1"/>
</dbReference>
<dbReference type="InterPro" id="IPR013584">
    <property type="entry name" value="RAP"/>
</dbReference>
<evidence type="ECO:0000313" key="2">
    <source>
        <dbReference type="Proteomes" id="UP000046392"/>
    </source>
</evidence>
<accession>A0A0N5BA31</accession>
<proteinExistence type="predicted"/>
<dbReference type="STRING" id="174720.A0A0N5BA31"/>
<protein>
    <submittedName>
        <fullName evidence="3">RAP domain-containing protein</fullName>
    </submittedName>
</protein>
<dbReference type="WBParaSite" id="SPAL_0000290000.1">
    <property type="protein sequence ID" value="SPAL_0000290000.1"/>
    <property type="gene ID" value="SPAL_0000290000"/>
</dbReference>
<dbReference type="Proteomes" id="UP000046392">
    <property type="component" value="Unplaced"/>
</dbReference>
<name>A0A0N5BA31_STREA</name>
<evidence type="ECO:0000313" key="3">
    <source>
        <dbReference type="WBParaSite" id="SPAL_0000290000.1"/>
    </source>
</evidence>
<evidence type="ECO:0000259" key="1">
    <source>
        <dbReference type="PROSITE" id="PS51286"/>
    </source>
</evidence>
<reference evidence="3" key="1">
    <citation type="submission" date="2017-02" db="UniProtKB">
        <authorList>
            <consortium name="WormBaseParasite"/>
        </authorList>
    </citation>
    <scope>IDENTIFICATION</scope>
</reference>
<sequence>MIRFQWNTLLLGRISRLLKVNNTITPSAALLCGSVDKELVNILSSSTAKVNNVQENIKPLYTAPTNLNDLEKNFATTRPKNSVELVDYLSQFERFLVPENSIKAFDFFTKEKIDIAIKAHILSQESDIDAFLKTSTFFVKFLALSQGDLQKLDQKGSHFEILNSLLNKCYKSLRNKSFSELPIDNLAALYFTLKKNNGQLINLNLSNLLEEKILLNVNDTTSINFIFHVLKVMDLTPDQYKTVFKKAQELLPNLSINEAANLMYLISKTKNRPLSLLQEIVQRMEFIDDNSITLSSMVKLTQALQSLSFHSIHALRIICRNFVKSINTYNNANQITNVLCGLSAMNCGNEVVWNLAEKWLENNYREIDLRNILPMVTVLGKINCPTKNIELPLNYFSKAVTINRVSSSIAWLRYVYGMTILGKLTPRMAESVLREEFVVDLLKNKIDSAKFHLLNLVAQIDCAARTELDDYKLPMFPLNKYMDNDKNIVERTSNMLYDKRAQNFVSTADIAVKRIVGSEKKLSGPRILENGILVNNIISPTVNSKSDRVINWDQFIKSDGTKIGIVYISNKHMMKDVDTGACVRENGTVALKIRLLNKLGFDVVKIYEHEFDKNSTALDNINYVKREIEKHLKL</sequence>
<dbReference type="AlphaFoldDB" id="A0A0N5BA31"/>
<organism evidence="2 3">
    <name type="scientific">Strongyloides papillosus</name>
    <name type="common">Intestinal threadworm</name>
    <dbReference type="NCBI Taxonomy" id="174720"/>
    <lineage>
        <taxon>Eukaryota</taxon>
        <taxon>Metazoa</taxon>
        <taxon>Ecdysozoa</taxon>
        <taxon>Nematoda</taxon>
        <taxon>Chromadorea</taxon>
        <taxon>Rhabditida</taxon>
        <taxon>Tylenchina</taxon>
        <taxon>Panagrolaimomorpha</taxon>
        <taxon>Strongyloidoidea</taxon>
        <taxon>Strongyloididae</taxon>
        <taxon>Strongyloides</taxon>
    </lineage>
</organism>